<keyword evidence="3 6" id="KW-0812">Transmembrane</keyword>
<name>A0A6A6YJ19_9PEZI</name>
<keyword evidence="8" id="KW-1185">Reference proteome</keyword>
<dbReference type="GO" id="GO:0016829">
    <property type="term" value="F:lyase activity"/>
    <property type="evidence" value="ECO:0007669"/>
    <property type="project" value="InterPro"/>
</dbReference>
<evidence type="ECO:0000256" key="5">
    <source>
        <dbReference type="ARBA" id="ARBA00023136"/>
    </source>
</evidence>
<keyword evidence="5 6" id="KW-0472">Membrane</keyword>
<evidence type="ECO:0000256" key="4">
    <source>
        <dbReference type="ARBA" id="ARBA00022989"/>
    </source>
</evidence>
<evidence type="ECO:0000256" key="1">
    <source>
        <dbReference type="ARBA" id="ARBA00004141"/>
    </source>
</evidence>
<comment type="subcellular location">
    <subcellularLocation>
        <location evidence="1">Membrane</location>
        <topology evidence="1">Multi-pass membrane protein</topology>
    </subcellularLocation>
</comment>
<keyword evidence="4 6" id="KW-1133">Transmembrane helix</keyword>
<dbReference type="InterPro" id="IPR039020">
    <property type="entry name" value="PaxB-like"/>
</dbReference>
<dbReference type="AlphaFoldDB" id="A0A6A6YJ19"/>
<feature type="transmembrane region" description="Helical" evidence="6">
    <location>
        <begin position="29"/>
        <end position="51"/>
    </location>
</feature>
<dbReference type="EMBL" id="MU003702">
    <property type="protein sequence ID" value="KAF2808801.1"/>
    <property type="molecule type" value="Genomic_DNA"/>
</dbReference>
<comment type="similarity">
    <text evidence="2">Belongs to the paxB family.</text>
</comment>
<evidence type="ECO:0000256" key="6">
    <source>
        <dbReference type="SAM" id="Phobius"/>
    </source>
</evidence>
<evidence type="ECO:0000313" key="9">
    <source>
        <dbReference type="RefSeq" id="XP_033575765.1"/>
    </source>
</evidence>
<sequence length="95" mass="11258">MPFTLAKSLEKRHLIVQPSDLALNPPQSYLFVQDFLILSCAILYCFCYIFYTIRTKRDRFLAVPIDLMYVYCGYKNNEPRCITHLHACQVWQFSL</sequence>
<dbReference type="Proteomes" id="UP000504636">
    <property type="component" value="Unplaced"/>
</dbReference>
<proteinExistence type="inferred from homology"/>
<evidence type="ECO:0000256" key="3">
    <source>
        <dbReference type="ARBA" id="ARBA00022692"/>
    </source>
</evidence>
<dbReference type="Pfam" id="PF25129">
    <property type="entry name" value="Pyr4-TMTC"/>
    <property type="match status" value="1"/>
</dbReference>
<dbReference type="OrthoDB" id="5294024at2759"/>
<reference evidence="9" key="2">
    <citation type="submission" date="2020-04" db="EMBL/GenBank/DDBJ databases">
        <authorList>
            <consortium name="NCBI Genome Project"/>
        </authorList>
    </citation>
    <scope>NUCLEOTIDE SEQUENCE</scope>
    <source>
        <strain evidence="9">CBS 304.34</strain>
    </source>
</reference>
<accession>A0A6A6YJ19</accession>
<protein>
    <submittedName>
        <fullName evidence="7 9">Uncharacterized protein</fullName>
    </submittedName>
</protein>
<reference evidence="9" key="3">
    <citation type="submission" date="2025-04" db="UniProtKB">
        <authorList>
            <consortium name="RefSeq"/>
        </authorList>
    </citation>
    <scope>IDENTIFICATION</scope>
    <source>
        <strain evidence="9">CBS 304.34</strain>
    </source>
</reference>
<dbReference type="GO" id="GO:0016020">
    <property type="term" value="C:membrane"/>
    <property type="evidence" value="ECO:0007669"/>
    <property type="project" value="UniProtKB-SubCell"/>
</dbReference>
<reference evidence="7 9" key="1">
    <citation type="journal article" date="2020" name="Stud. Mycol.">
        <title>101 Dothideomycetes genomes: a test case for predicting lifestyles and emergence of pathogens.</title>
        <authorList>
            <person name="Haridas S."/>
            <person name="Albert R."/>
            <person name="Binder M."/>
            <person name="Bloem J."/>
            <person name="Labutti K."/>
            <person name="Salamov A."/>
            <person name="Andreopoulos B."/>
            <person name="Baker S."/>
            <person name="Barry K."/>
            <person name="Bills G."/>
            <person name="Bluhm B."/>
            <person name="Cannon C."/>
            <person name="Castanera R."/>
            <person name="Culley D."/>
            <person name="Daum C."/>
            <person name="Ezra D."/>
            <person name="Gonzalez J."/>
            <person name="Henrissat B."/>
            <person name="Kuo A."/>
            <person name="Liang C."/>
            <person name="Lipzen A."/>
            <person name="Lutzoni F."/>
            <person name="Magnuson J."/>
            <person name="Mondo S."/>
            <person name="Nolan M."/>
            <person name="Ohm R."/>
            <person name="Pangilinan J."/>
            <person name="Park H.-J."/>
            <person name="Ramirez L."/>
            <person name="Alfaro M."/>
            <person name="Sun H."/>
            <person name="Tritt A."/>
            <person name="Yoshinaga Y."/>
            <person name="Zwiers L.-H."/>
            <person name="Turgeon B."/>
            <person name="Goodwin S."/>
            <person name="Spatafora J."/>
            <person name="Crous P."/>
            <person name="Grigoriev I."/>
        </authorList>
    </citation>
    <scope>NUCLEOTIDE SEQUENCE</scope>
    <source>
        <strain evidence="7 9">CBS 304.34</strain>
    </source>
</reference>
<dbReference type="RefSeq" id="XP_033575765.1">
    <property type="nucleotide sequence ID" value="XM_033720124.1"/>
</dbReference>
<gene>
    <name evidence="7 9" type="ORF">BDZ99DRAFT_463679</name>
</gene>
<organism evidence="7">
    <name type="scientific">Mytilinidion resinicola</name>
    <dbReference type="NCBI Taxonomy" id="574789"/>
    <lineage>
        <taxon>Eukaryota</taxon>
        <taxon>Fungi</taxon>
        <taxon>Dikarya</taxon>
        <taxon>Ascomycota</taxon>
        <taxon>Pezizomycotina</taxon>
        <taxon>Dothideomycetes</taxon>
        <taxon>Pleosporomycetidae</taxon>
        <taxon>Mytilinidiales</taxon>
        <taxon>Mytilinidiaceae</taxon>
        <taxon>Mytilinidion</taxon>
    </lineage>
</organism>
<evidence type="ECO:0000313" key="8">
    <source>
        <dbReference type="Proteomes" id="UP000504636"/>
    </source>
</evidence>
<evidence type="ECO:0000313" key="7">
    <source>
        <dbReference type="EMBL" id="KAF2808801.1"/>
    </source>
</evidence>
<dbReference type="GeneID" id="54461017"/>
<evidence type="ECO:0000256" key="2">
    <source>
        <dbReference type="ARBA" id="ARBA00006757"/>
    </source>
</evidence>